<name>A0A3B0PWN5_MYCGL</name>
<evidence type="ECO:0000313" key="1">
    <source>
        <dbReference type="EMBL" id="SYV93811.1"/>
    </source>
</evidence>
<reference evidence="2" key="1">
    <citation type="submission" date="2018-06" db="EMBL/GenBank/DDBJ databases">
        <authorList>
            <consortium name="Pathogen Informatics"/>
        </authorList>
    </citation>
    <scope>NUCLEOTIDE SEQUENCE [LARGE SCALE GENOMIC DNA]</scope>
    <source>
        <strain evidence="2">NCTC10115</strain>
    </source>
</reference>
<dbReference type="AlphaFoldDB" id="A0A3B0PWN5"/>
<evidence type="ECO:0000313" key="2">
    <source>
        <dbReference type="Proteomes" id="UP000260136"/>
    </source>
</evidence>
<proteinExistence type="predicted"/>
<dbReference type="Proteomes" id="UP000260136">
    <property type="component" value="Chromosome"/>
</dbReference>
<accession>A0A3B0PWN5</accession>
<protein>
    <submittedName>
        <fullName evidence="1">Uncharacterized protein</fullName>
    </submittedName>
</protein>
<sequence>MQSGIVEVVYEDNKYEHLPDNKISTHILKSSNIKLRQHKTRHKITEKDK</sequence>
<dbReference type="EMBL" id="LS991952">
    <property type="protein sequence ID" value="SYV93811.1"/>
    <property type="molecule type" value="Genomic_DNA"/>
</dbReference>
<organism evidence="1 2">
    <name type="scientific">Mycoplasmoides gallisepticum</name>
    <name type="common">Mycoplasma gallisepticum</name>
    <dbReference type="NCBI Taxonomy" id="2096"/>
    <lineage>
        <taxon>Bacteria</taxon>
        <taxon>Bacillati</taxon>
        <taxon>Mycoplasmatota</taxon>
        <taxon>Mycoplasmoidales</taxon>
        <taxon>Mycoplasmoidaceae</taxon>
        <taxon>Mycoplasmoides</taxon>
    </lineage>
</organism>
<gene>
    <name evidence="1" type="ORF">NCTC10115_00100</name>
</gene>